<dbReference type="InterPro" id="IPR005548">
    <property type="entry name" value="Cell_div_FtsQ/DivIB_C"/>
</dbReference>
<proteinExistence type="inferred from homology"/>
<dbReference type="Pfam" id="PF08478">
    <property type="entry name" value="POTRA_1"/>
    <property type="match status" value="1"/>
</dbReference>
<comment type="similarity">
    <text evidence="9">Belongs to the FtsQ/DivIB family. FtsQ subfamily.</text>
</comment>
<keyword evidence="13" id="KW-1185">Reference proteome</keyword>
<evidence type="ECO:0000256" key="6">
    <source>
        <dbReference type="ARBA" id="ARBA00022989"/>
    </source>
</evidence>
<dbReference type="Proteomes" id="UP001518989">
    <property type="component" value="Unassembled WGS sequence"/>
</dbReference>
<name>A0ABS3KTK3_9PROT</name>
<dbReference type="PANTHER" id="PTHR35851:SF1">
    <property type="entry name" value="CELL DIVISION PROTEIN FTSQ"/>
    <property type="match status" value="1"/>
</dbReference>
<dbReference type="GO" id="GO:0051301">
    <property type="term" value="P:cell division"/>
    <property type="evidence" value="ECO:0007669"/>
    <property type="project" value="UniProtKB-KW"/>
</dbReference>
<dbReference type="EMBL" id="JACTNG010000010">
    <property type="protein sequence ID" value="MBO1080804.1"/>
    <property type="molecule type" value="Genomic_DNA"/>
</dbReference>
<feature type="domain" description="POTRA" evidence="11">
    <location>
        <begin position="83"/>
        <end position="151"/>
    </location>
</feature>
<keyword evidence="4 9" id="KW-0132">Cell division</keyword>
<dbReference type="PROSITE" id="PS51779">
    <property type="entry name" value="POTRA"/>
    <property type="match status" value="1"/>
</dbReference>
<dbReference type="InterPro" id="IPR034746">
    <property type="entry name" value="POTRA"/>
</dbReference>
<dbReference type="Pfam" id="PF03799">
    <property type="entry name" value="FtsQ_DivIB_C"/>
    <property type="match status" value="1"/>
</dbReference>
<evidence type="ECO:0000256" key="4">
    <source>
        <dbReference type="ARBA" id="ARBA00022618"/>
    </source>
</evidence>
<evidence type="ECO:0000256" key="8">
    <source>
        <dbReference type="ARBA" id="ARBA00023306"/>
    </source>
</evidence>
<dbReference type="InterPro" id="IPR013685">
    <property type="entry name" value="POTRA_FtsQ_type"/>
</dbReference>
<keyword evidence="6 9" id="KW-1133">Transmembrane helix</keyword>
<keyword evidence="8 9" id="KW-0131">Cell cycle</keyword>
<keyword evidence="7 9" id="KW-0472">Membrane</keyword>
<keyword evidence="3 9" id="KW-0997">Cell inner membrane</keyword>
<dbReference type="Gene3D" id="3.10.20.310">
    <property type="entry name" value="membrane protein fhac"/>
    <property type="match status" value="1"/>
</dbReference>
<evidence type="ECO:0000313" key="13">
    <source>
        <dbReference type="Proteomes" id="UP001518989"/>
    </source>
</evidence>
<reference evidence="12 13" key="1">
    <citation type="submission" date="2020-09" db="EMBL/GenBank/DDBJ databases">
        <title>Roseomonas.</title>
        <authorList>
            <person name="Zhu W."/>
        </authorList>
    </citation>
    <scope>NUCLEOTIDE SEQUENCE [LARGE SCALE GENOMIC DNA]</scope>
    <source>
        <strain evidence="12 13">573</strain>
    </source>
</reference>
<evidence type="ECO:0000256" key="10">
    <source>
        <dbReference type="SAM" id="MobiDB-lite"/>
    </source>
</evidence>
<feature type="region of interest" description="Disordered" evidence="10">
    <location>
        <begin position="1"/>
        <end position="23"/>
    </location>
</feature>
<comment type="subcellular location">
    <subcellularLocation>
        <location evidence="9">Cell inner membrane</location>
        <topology evidence="9">Single-pass type II membrane protein</topology>
    </subcellularLocation>
    <subcellularLocation>
        <location evidence="1">Membrane</location>
    </subcellularLocation>
    <text evidence="9">Localizes to the division septum.</text>
</comment>
<evidence type="ECO:0000256" key="2">
    <source>
        <dbReference type="ARBA" id="ARBA00022475"/>
    </source>
</evidence>
<comment type="function">
    <text evidence="9">Essential cell division protein.</text>
</comment>
<accession>A0ABS3KTK3</accession>
<evidence type="ECO:0000313" key="12">
    <source>
        <dbReference type="EMBL" id="MBO1080804.1"/>
    </source>
</evidence>
<dbReference type="InterPro" id="IPR026579">
    <property type="entry name" value="FtsQ"/>
</dbReference>
<evidence type="ECO:0000256" key="1">
    <source>
        <dbReference type="ARBA" id="ARBA00004370"/>
    </source>
</evidence>
<evidence type="ECO:0000259" key="11">
    <source>
        <dbReference type="PROSITE" id="PS51779"/>
    </source>
</evidence>
<evidence type="ECO:0000256" key="7">
    <source>
        <dbReference type="ARBA" id="ARBA00023136"/>
    </source>
</evidence>
<sequence length="295" mass="32241">MRGEPRARLSSEGARPRAAPPRRPSSLRLWLRRRRPLLRPILLCVGALGVAAVCGVAVAALEPAGRFSWVNTGVAEIGARAGLVVQEVVVRGQQNTPRELVRAAIGVRNGDPLLAFSPDAARERLESIAWIESAEVQRNLSGNIVVTLHERRPFAIWQHQNDFAVIDREGRVVSAETLDAFGPLPLLVGEGAQKTGAALYDQLARAPELLARVQALVFVSQRRWNLRLHNGVDVLLPEGHEDAAITRLAELHKSQALLDRPLVSIDMRLPDRLVVKQLPQPEAPAAAHPRGRGRG</sequence>
<feature type="transmembrane region" description="Helical" evidence="9">
    <location>
        <begin position="37"/>
        <end position="61"/>
    </location>
</feature>
<evidence type="ECO:0000256" key="5">
    <source>
        <dbReference type="ARBA" id="ARBA00022692"/>
    </source>
</evidence>
<keyword evidence="2 9" id="KW-1003">Cell membrane</keyword>
<organism evidence="12 13">
    <name type="scientific">Roseomonas haemaphysalidis</name>
    <dbReference type="NCBI Taxonomy" id="2768162"/>
    <lineage>
        <taxon>Bacteria</taxon>
        <taxon>Pseudomonadati</taxon>
        <taxon>Pseudomonadota</taxon>
        <taxon>Alphaproteobacteria</taxon>
        <taxon>Acetobacterales</taxon>
        <taxon>Roseomonadaceae</taxon>
        <taxon>Roseomonas</taxon>
    </lineage>
</organism>
<evidence type="ECO:0000256" key="3">
    <source>
        <dbReference type="ARBA" id="ARBA00022519"/>
    </source>
</evidence>
<protein>
    <recommendedName>
        <fullName evidence="9">Cell division protein FtsQ</fullName>
    </recommendedName>
</protein>
<gene>
    <name evidence="9" type="primary">ftsQ</name>
    <name evidence="12" type="ORF">IAI61_17305</name>
</gene>
<evidence type="ECO:0000256" key="9">
    <source>
        <dbReference type="HAMAP-Rule" id="MF_00911"/>
    </source>
</evidence>
<comment type="caution">
    <text evidence="12">The sequence shown here is derived from an EMBL/GenBank/DDBJ whole genome shotgun (WGS) entry which is preliminary data.</text>
</comment>
<keyword evidence="5 9" id="KW-0812">Transmembrane</keyword>
<dbReference type="InterPro" id="IPR045335">
    <property type="entry name" value="FtsQ_C_sf"/>
</dbReference>
<dbReference type="Gene3D" id="3.40.50.11690">
    <property type="entry name" value="Cell division protein FtsQ/DivIB"/>
    <property type="match status" value="1"/>
</dbReference>
<dbReference type="PANTHER" id="PTHR35851">
    <property type="entry name" value="CELL DIVISION PROTEIN FTSQ"/>
    <property type="match status" value="1"/>
</dbReference>
<dbReference type="HAMAP" id="MF_00911">
    <property type="entry name" value="FtsQ_subfam"/>
    <property type="match status" value="1"/>
</dbReference>